<evidence type="ECO:0000313" key="10">
    <source>
        <dbReference type="Proteomes" id="UP000677803"/>
    </source>
</evidence>
<evidence type="ECO:0000256" key="4">
    <source>
        <dbReference type="ARBA" id="ARBA00023212"/>
    </source>
</evidence>
<dbReference type="FunFam" id="2.30.29.170:FF:000001">
    <property type="entry name" value="EF-hand domain containing 1"/>
    <property type="match status" value="1"/>
</dbReference>
<name>A0A8S4AH15_9TELE</name>
<keyword evidence="10" id="KW-1185">Reference proteome</keyword>
<comment type="caution">
    <text evidence="9">The sequence shown here is derived from an EMBL/GenBank/DDBJ whole genome shotgun (WGS) entry which is preliminary data.</text>
</comment>
<evidence type="ECO:0000256" key="1">
    <source>
        <dbReference type="ARBA" id="ARBA00004430"/>
    </source>
</evidence>
<dbReference type="FunFam" id="2.30.29.170:FF:000002">
    <property type="entry name" value="EF-hand domain (C-terminal) containing 1"/>
    <property type="match status" value="1"/>
</dbReference>
<feature type="domain" description="DM10" evidence="8">
    <location>
        <begin position="226"/>
        <end position="366"/>
    </location>
</feature>
<keyword evidence="4" id="KW-0206">Cytoskeleton</keyword>
<dbReference type="InterPro" id="IPR011992">
    <property type="entry name" value="EF-hand-dom_pair"/>
</dbReference>
<dbReference type="Pfam" id="PF06565">
    <property type="entry name" value="DM10_dom"/>
    <property type="match status" value="3"/>
</dbReference>
<dbReference type="GO" id="GO:0010975">
    <property type="term" value="P:regulation of neuron projection development"/>
    <property type="evidence" value="ECO:0007669"/>
    <property type="project" value="TreeGrafter"/>
</dbReference>
<protein>
    <recommendedName>
        <fullName evidence="7">EF-hand domain-containing family member C2</fullName>
    </recommendedName>
</protein>
<dbReference type="AlphaFoldDB" id="A0A8S4AH15"/>
<keyword evidence="3" id="KW-0677">Repeat</keyword>
<comment type="subcellular location">
    <subcellularLocation>
        <location evidence="1">Cytoplasm</location>
        <location evidence="1">Cytoskeleton</location>
        <location evidence="1">Cilium axoneme</location>
    </subcellularLocation>
</comment>
<evidence type="ECO:0000256" key="3">
    <source>
        <dbReference type="ARBA" id="ARBA00022737"/>
    </source>
</evidence>
<evidence type="ECO:0000256" key="6">
    <source>
        <dbReference type="ARBA" id="ARBA00035003"/>
    </source>
</evidence>
<comment type="function">
    <text evidence="6">Microtubule inner protein (MIP) part of the dynein-decorated doublet microtubules (DMTs) in cilia axoneme, which is required for motile cilia beating.</text>
</comment>
<proteinExistence type="predicted"/>
<dbReference type="SMART" id="SM00676">
    <property type="entry name" value="DM10"/>
    <property type="match status" value="3"/>
</dbReference>
<dbReference type="PROSITE" id="PS51336">
    <property type="entry name" value="DM10"/>
    <property type="match status" value="3"/>
</dbReference>
<sequence>MALPFLPGNSPNAHLGNERFHKSQHFDYSNGVPMLVGSEKPGIGGKCLFGQKLKTKYSVYPKGEGSDLPSWVAFDKQALCFEAYFEETVPVAQVETYRIRKCKIYFYLEDDTIQVVEPEYKNSGIPQGTLIRRHRIPLPQPNDDEFYNIFHFNINQQMELYSRIFTVTDCDAFTKNFLTKLGVKLNDPAAVPDDPYSKMRTQLEESMKPLRPYERHDMLKQFLDNDRKVLRFYCFWDDTGSMYGDPRELILYYFLADDTIEIIEVIPPNSGRDAVAKFLHRSKLPKHSPSKMKQPGEVTDRTVLNVFSSDSQEKRFILDSLKTGAINEEFYKDTDLLVGRDVNVWGRKLLITDCDEFTKKYYSSKYGIDNFTPMQYKAPPTPKPPKLVPPYNGFGSEEDSLCSCRGLLLKPPQKDFHKFMEKDRCGLNSNVLNFCAKMITTDPVDRTRVFIISFYLSDDSMSVFEQPQRNSGVLSGKFMERRRVRKPGQELFKSEPSKYFMAQDLYVGATLCLSGRNFLLTDADDYTLNYMEQNAEEFPIANTGNILSKLRSIPEGKRSEIRNFLTLSDPTTTGFIPYESFRSLLMGLDCGLSEHEVLVLGRCFSERRQPAADVGLMLAVAQDFLKRKNFEEFANLARRFVYHDKTKTGRLSTKETRTICKAFKLAVPENLLEGLLSKFADGEEIDYNAFIAGINWIENPTPPVMPEDNLKFEVNLKFDGSGAALKNINYSALLQDVFSFASDNTDPTTTASA</sequence>
<dbReference type="Gene3D" id="1.10.238.10">
    <property type="entry name" value="EF-hand"/>
    <property type="match status" value="1"/>
</dbReference>
<dbReference type="GO" id="GO:0005874">
    <property type="term" value="C:microtubule"/>
    <property type="evidence" value="ECO:0007669"/>
    <property type="project" value="TreeGrafter"/>
</dbReference>
<dbReference type="PANTHER" id="PTHR12086">
    <property type="entry name" value="EF-HAND DOMAIN C-TERMINAL CONTAINING PROTEIN"/>
    <property type="match status" value="1"/>
</dbReference>
<dbReference type="InterPro" id="IPR006602">
    <property type="entry name" value="DM10_dom"/>
</dbReference>
<dbReference type="InterPro" id="IPR040193">
    <property type="entry name" value="EFHC1/EFHC2/EFHB"/>
</dbReference>
<keyword evidence="2" id="KW-0963">Cytoplasm</keyword>
<keyword evidence="5" id="KW-0966">Cell projection</keyword>
<dbReference type="Proteomes" id="UP000677803">
    <property type="component" value="Unassembled WGS sequence"/>
</dbReference>
<gene>
    <name evidence="9" type="ORF">MMEN_LOCUS2049</name>
</gene>
<feature type="domain" description="DM10" evidence="8">
    <location>
        <begin position="75"/>
        <end position="182"/>
    </location>
</feature>
<dbReference type="EMBL" id="CAJRST010001113">
    <property type="protein sequence ID" value="CAG5865382.1"/>
    <property type="molecule type" value="Genomic_DNA"/>
</dbReference>
<evidence type="ECO:0000259" key="8">
    <source>
        <dbReference type="PROSITE" id="PS51336"/>
    </source>
</evidence>
<dbReference type="PANTHER" id="PTHR12086:SF11">
    <property type="entry name" value="EF-HAND DOMAIN-CONTAINING FAMILY MEMBER C2"/>
    <property type="match status" value="1"/>
</dbReference>
<organism evidence="9 10">
    <name type="scientific">Menidia menidia</name>
    <name type="common">Atlantic silverside</name>
    <dbReference type="NCBI Taxonomy" id="238744"/>
    <lineage>
        <taxon>Eukaryota</taxon>
        <taxon>Metazoa</taxon>
        <taxon>Chordata</taxon>
        <taxon>Craniata</taxon>
        <taxon>Vertebrata</taxon>
        <taxon>Euteleostomi</taxon>
        <taxon>Actinopterygii</taxon>
        <taxon>Neopterygii</taxon>
        <taxon>Teleostei</taxon>
        <taxon>Neoteleostei</taxon>
        <taxon>Acanthomorphata</taxon>
        <taxon>Ovalentaria</taxon>
        <taxon>Atherinomorphae</taxon>
        <taxon>Atheriniformes</taxon>
        <taxon>Atherinopsidae</taxon>
        <taxon>Menidiinae</taxon>
        <taxon>Menidia</taxon>
    </lineage>
</organism>
<dbReference type="GO" id="GO:0005930">
    <property type="term" value="C:axoneme"/>
    <property type="evidence" value="ECO:0007669"/>
    <property type="project" value="UniProtKB-SubCell"/>
</dbReference>
<dbReference type="SUPFAM" id="SSF47473">
    <property type="entry name" value="EF-hand"/>
    <property type="match status" value="1"/>
</dbReference>
<reference evidence="9" key="1">
    <citation type="submission" date="2021-05" db="EMBL/GenBank/DDBJ databases">
        <authorList>
            <person name="Tigano A."/>
        </authorList>
    </citation>
    <scope>NUCLEOTIDE SEQUENCE</scope>
</reference>
<evidence type="ECO:0000256" key="2">
    <source>
        <dbReference type="ARBA" id="ARBA00022490"/>
    </source>
</evidence>
<evidence type="ECO:0000256" key="5">
    <source>
        <dbReference type="ARBA" id="ARBA00023273"/>
    </source>
</evidence>
<evidence type="ECO:0000313" key="9">
    <source>
        <dbReference type="EMBL" id="CAG5865382.1"/>
    </source>
</evidence>
<dbReference type="FunFam" id="2.30.29.170:FF:000003">
    <property type="entry name" value="EF-hand domain (C-terminal) containing 1"/>
    <property type="match status" value="1"/>
</dbReference>
<evidence type="ECO:0000256" key="7">
    <source>
        <dbReference type="ARBA" id="ARBA00039880"/>
    </source>
</evidence>
<dbReference type="Gene3D" id="2.30.29.170">
    <property type="match status" value="3"/>
</dbReference>
<feature type="domain" description="DM10" evidence="8">
    <location>
        <begin position="428"/>
        <end position="535"/>
    </location>
</feature>
<dbReference type="OrthoDB" id="10255210at2759"/>
<accession>A0A8S4AH15</accession>